<evidence type="ECO:0000256" key="1">
    <source>
        <dbReference type="SAM" id="SignalP"/>
    </source>
</evidence>
<name>A0A7S4BL17_CHRCT</name>
<dbReference type="EMBL" id="HBIZ01034556">
    <property type="protein sequence ID" value="CAE0769406.1"/>
    <property type="molecule type" value="Transcribed_RNA"/>
</dbReference>
<evidence type="ECO:0000313" key="2">
    <source>
        <dbReference type="EMBL" id="CAE0769406.1"/>
    </source>
</evidence>
<dbReference type="AlphaFoldDB" id="A0A7S4BL17"/>
<accession>A0A7S4BL17</accession>
<protein>
    <submittedName>
        <fullName evidence="2">Uncharacterized protein</fullName>
    </submittedName>
</protein>
<organism evidence="2">
    <name type="scientific">Chrysotila carterae</name>
    <name type="common">Marine alga</name>
    <name type="synonym">Syracosphaera carterae</name>
    <dbReference type="NCBI Taxonomy" id="13221"/>
    <lineage>
        <taxon>Eukaryota</taxon>
        <taxon>Haptista</taxon>
        <taxon>Haptophyta</taxon>
        <taxon>Prymnesiophyceae</taxon>
        <taxon>Isochrysidales</taxon>
        <taxon>Isochrysidaceae</taxon>
        <taxon>Chrysotila</taxon>
    </lineage>
</organism>
<feature type="signal peptide" evidence="1">
    <location>
        <begin position="1"/>
        <end position="17"/>
    </location>
</feature>
<keyword evidence="1" id="KW-0732">Signal</keyword>
<proteinExistence type="predicted"/>
<sequence>MLHLLCDLATLLRPACSDEGDVQRFCFGADAAARVEQRFMRHEYRLTSPSLYSKETLLNGQLLVAEADGHAGALPPLRPRVVAADDDDTAAVAAEATDELGLRANQTGAGDARDNLQRLVLEPLSLNFFMFPNANSPLCM</sequence>
<gene>
    <name evidence="2" type="ORF">PCAR00345_LOCUS22018</name>
</gene>
<reference evidence="2" key="1">
    <citation type="submission" date="2021-01" db="EMBL/GenBank/DDBJ databases">
        <authorList>
            <person name="Corre E."/>
            <person name="Pelletier E."/>
            <person name="Niang G."/>
            <person name="Scheremetjew M."/>
            <person name="Finn R."/>
            <person name="Kale V."/>
            <person name="Holt S."/>
            <person name="Cochrane G."/>
            <person name="Meng A."/>
            <person name="Brown T."/>
            <person name="Cohen L."/>
        </authorList>
    </citation>
    <scope>NUCLEOTIDE SEQUENCE</scope>
    <source>
        <strain evidence="2">CCMP645</strain>
    </source>
</reference>
<feature type="chain" id="PRO_5031426496" evidence="1">
    <location>
        <begin position="18"/>
        <end position="140"/>
    </location>
</feature>